<evidence type="ECO:0000256" key="3">
    <source>
        <dbReference type="ARBA" id="ARBA00022692"/>
    </source>
</evidence>
<feature type="transmembrane region" description="Helical" evidence="6">
    <location>
        <begin position="71"/>
        <end position="94"/>
    </location>
</feature>
<dbReference type="EMBL" id="SISG01000001">
    <property type="protein sequence ID" value="TBN57898.1"/>
    <property type="molecule type" value="Genomic_DNA"/>
</dbReference>
<evidence type="ECO:0000313" key="9">
    <source>
        <dbReference type="Proteomes" id="UP000294194"/>
    </source>
</evidence>
<protein>
    <submittedName>
        <fullName evidence="8">Cation diffusion facilitator family transporter</fullName>
    </submittedName>
</protein>
<feature type="transmembrane region" description="Helical" evidence="6">
    <location>
        <begin position="106"/>
        <end position="128"/>
    </location>
</feature>
<feature type="domain" description="Cation efflux protein transmembrane" evidence="7">
    <location>
        <begin position="4"/>
        <end position="209"/>
    </location>
</feature>
<keyword evidence="3 6" id="KW-0812">Transmembrane</keyword>
<evidence type="ECO:0000256" key="4">
    <source>
        <dbReference type="ARBA" id="ARBA00022989"/>
    </source>
</evidence>
<dbReference type="InterPro" id="IPR058533">
    <property type="entry name" value="Cation_efflux_TM"/>
</dbReference>
<dbReference type="InterPro" id="IPR040177">
    <property type="entry name" value="SLC30A9"/>
</dbReference>
<dbReference type="Proteomes" id="UP000294194">
    <property type="component" value="Unassembled WGS sequence"/>
</dbReference>
<dbReference type="RefSeq" id="WP_130982007.1">
    <property type="nucleotide sequence ID" value="NZ_SISG01000001.1"/>
</dbReference>
<feature type="transmembrane region" description="Helical" evidence="6">
    <location>
        <begin position="157"/>
        <end position="176"/>
    </location>
</feature>
<keyword evidence="5 6" id="KW-0472">Membrane</keyword>
<dbReference type="InterPro" id="IPR002524">
    <property type="entry name" value="Cation_efflux"/>
</dbReference>
<gene>
    <name evidence="8" type="ORF">EYE40_11110</name>
</gene>
<dbReference type="PANTHER" id="PTHR13414:SF9">
    <property type="entry name" value="PROTON-COUPLED ZINC ANTIPORTER SLC30A9, MITOCHONDRIAL"/>
    <property type="match status" value="1"/>
</dbReference>
<evidence type="ECO:0000256" key="6">
    <source>
        <dbReference type="SAM" id="Phobius"/>
    </source>
</evidence>
<comment type="subcellular location">
    <subcellularLocation>
        <location evidence="1">Membrane</location>
        <topology evidence="1">Multi-pass membrane protein</topology>
    </subcellularLocation>
</comment>
<evidence type="ECO:0000256" key="2">
    <source>
        <dbReference type="ARBA" id="ARBA00022448"/>
    </source>
</evidence>
<comment type="caution">
    <text evidence="8">The sequence shown here is derived from an EMBL/GenBank/DDBJ whole genome shotgun (WGS) entry which is preliminary data.</text>
</comment>
<evidence type="ECO:0000256" key="5">
    <source>
        <dbReference type="ARBA" id="ARBA00023136"/>
    </source>
</evidence>
<proteinExistence type="predicted"/>
<dbReference type="NCBIfam" id="TIGR01297">
    <property type="entry name" value="CDF"/>
    <property type="match status" value="1"/>
</dbReference>
<dbReference type="PANTHER" id="PTHR13414">
    <property type="entry name" value="HUEL-CATION TRANSPORTER"/>
    <property type="match status" value="1"/>
</dbReference>
<dbReference type="SUPFAM" id="SSF161111">
    <property type="entry name" value="Cation efflux protein transmembrane domain-like"/>
    <property type="match status" value="1"/>
</dbReference>
<dbReference type="GO" id="GO:0006829">
    <property type="term" value="P:zinc ion transport"/>
    <property type="evidence" value="ECO:0007669"/>
    <property type="project" value="InterPro"/>
</dbReference>
<accession>A0A4Q9GWC7</accession>
<keyword evidence="4 6" id="KW-1133">Transmembrane helix</keyword>
<dbReference type="GO" id="GO:0008324">
    <property type="term" value="F:monoatomic cation transmembrane transporter activity"/>
    <property type="evidence" value="ECO:0007669"/>
    <property type="project" value="InterPro"/>
</dbReference>
<dbReference type="Pfam" id="PF01545">
    <property type="entry name" value="Cation_efflux"/>
    <property type="match status" value="1"/>
</dbReference>
<reference evidence="9" key="1">
    <citation type="submission" date="2019-02" db="EMBL/GenBank/DDBJ databases">
        <title>Glaciihabitans arcticus sp. nov., a psychrotolerant bacterium isolated from polar soil.</title>
        <authorList>
            <person name="Dahal R.H."/>
        </authorList>
    </citation>
    <scope>NUCLEOTIDE SEQUENCE [LARGE SCALE GENOMIC DNA]</scope>
    <source>
        <strain evidence="9">RP-3-7</strain>
    </source>
</reference>
<evidence type="ECO:0000313" key="8">
    <source>
        <dbReference type="EMBL" id="TBN57898.1"/>
    </source>
</evidence>
<dbReference type="AlphaFoldDB" id="A0A4Q9GWC7"/>
<keyword evidence="2" id="KW-0813">Transport</keyword>
<evidence type="ECO:0000259" key="7">
    <source>
        <dbReference type="Pfam" id="PF01545"/>
    </source>
</evidence>
<dbReference type="InterPro" id="IPR027469">
    <property type="entry name" value="Cation_efflux_TMD_sf"/>
</dbReference>
<feature type="transmembrane region" description="Helical" evidence="6">
    <location>
        <begin position="188"/>
        <end position="206"/>
    </location>
</feature>
<evidence type="ECO:0000256" key="1">
    <source>
        <dbReference type="ARBA" id="ARBA00004141"/>
    </source>
</evidence>
<dbReference type="Gene3D" id="1.20.1510.10">
    <property type="entry name" value="Cation efflux protein transmembrane domain"/>
    <property type="match status" value="1"/>
</dbReference>
<dbReference type="GO" id="GO:0016020">
    <property type="term" value="C:membrane"/>
    <property type="evidence" value="ECO:0007669"/>
    <property type="project" value="UniProtKB-SubCell"/>
</dbReference>
<sequence>MITVLIAFGANLLVAIGKTIAAVLTGSASMVAESAHSWADTGNEIFLLIAERRSARKPDARHPLGYGKDAYIWSMFAAFGLFTAGAVVSIQHGIQELIDPEPADNFAIAYIVLAGAFVLEGVSFMQAFRQTKSSARQRGRSLLGQVLQGSNPTVRAVFFEDAAALAGLLIAFIGVLAHQLTGSPVFDAIGSIAVGLLLGVVAIVLIDRNRQFLLGQAIDEPTRELVLQRLKDRPEIDRVTYLHLEFLGPERLFLVAAIDLVGNAAEDDVALTLRWLERELEGHEFLGEVVMTLSAKDEPSL</sequence>
<name>A0A4Q9GWC7_9MICO</name>
<keyword evidence="9" id="KW-1185">Reference proteome</keyword>
<organism evidence="8 9">
    <name type="scientific">Glaciihabitans arcticus</name>
    <dbReference type="NCBI Taxonomy" id="2668039"/>
    <lineage>
        <taxon>Bacteria</taxon>
        <taxon>Bacillati</taxon>
        <taxon>Actinomycetota</taxon>
        <taxon>Actinomycetes</taxon>
        <taxon>Micrococcales</taxon>
        <taxon>Microbacteriaceae</taxon>
        <taxon>Glaciihabitans</taxon>
    </lineage>
</organism>
<dbReference type="GO" id="GO:0006882">
    <property type="term" value="P:intracellular zinc ion homeostasis"/>
    <property type="evidence" value="ECO:0007669"/>
    <property type="project" value="TreeGrafter"/>
</dbReference>